<comment type="catalytic activity">
    <reaction evidence="6">
        <text>guanosine(527) in 16S rRNA + S-adenosyl-L-methionine = N(7)-methylguanosine(527) in 16S rRNA + S-adenosyl-L-homocysteine</text>
        <dbReference type="Rhea" id="RHEA:42732"/>
        <dbReference type="Rhea" id="RHEA-COMP:10209"/>
        <dbReference type="Rhea" id="RHEA-COMP:10210"/>
        <dbReference type="ChEBI" id="CHEBI:57856"/>
        <dbReference type="ChEBI" id="CHEBI:59789"/>
        <dbReference type="ChEBI" id="CHEBI:74269"/>
        <dbReference type="ChEBI" id="CHEBI:74480"/>
        <dbReference type="EC" id="2.1.1.170"/>
    </reaction>
</comment>
<evidence type="ECO:0000256" key="5">
    <source>
        <dbReference type="ARBA" id="ARBA00022691"/>
    </source>
</evidence>
<organism evidence="7 8">
    <name type="scientific">Maritalea mobilis</name>
    <dbReference type="NCBI Taxonomy" id="483324"/>
    <lineage>
        <taxon>Bacteria</taxon>
        <taxon>Pseudomonadati</taxon>
        <taxon>Pseudomonadota</taxon>
        <taxon>Alphaproteobacteria</taxon>
        <taxon>Hyphomicrobiales</taxon>
        <taxon>Devosiaceae</taxon>
        <taxon>Maritalea</taxon>
    </lineage>
</organism>
<dbReference type="GO" id="GO:0070043">
    <property type="term" value="F:rRNA (guanine-N7-)-methyltransferase activity"/>
    <property type="evidence" value="ECO:0007669"/>
    <property type="project" value="UniProtKB-UniRule"/>
</dbReference>
<dbReference type="RefSeq" id="WP_133573485.1">
    <property type="nucleotide sequence ID" value="NZ_SNYR01000003.1"/>
</dbReference>
<keyword evidence="2 6" id="KW-0698">rRNA processing</keyword>
<evidence type="ECO:0000313" key="7">
    <source>
        <dbReference type="EMBL" id="TDQ61793.1"/>
    </source>
</evidence>
<dbReference type="OrthoDB" id="9808773at2"/>
<dbReference type="AlphaFoldDB" id="A0A4R6VGU6"/>
<keyword evidence="1 6" id="KW-0963">Cytoplasm</keyword>
<proteinExistence type="inferred from homology"/>
<dbReference type="Pfam" id="PF02527">
    <property type="entry name" value="GidB"/>
    <property type="match status" value="1"/>
</dbReference>
<gene>
    <name evidence="6" type="primary">rsmG</name>
    <name evidence="7" type="ORF">ATL17_2896</name>
</gene>
<reference evidence="7 8" key="1">
    <citation type="submission" date="2019-03" db="EMBL/GenBank/DDBJ databases">
        <title>Genomic Encyclopedia of Type Strains, Phase III (KMG-III): the genomes of soil and plant-associated and newly described type strains.</title>
        <authorList>
            <person name="Whitman W."/>
        </authorList>
    </citation>
    <scope>NUCLEOTIDE SEQUENCE [LARGE SCALE GENOMIC DNA]</scope>
    <source>
        <strain evidence="7 8">CGMCC 1.7002</strain>
    </source>
</reference>
<feature type="binding site" evidence="6">
    <location>
        <position position="81"/>
    </location>
    <ligand>
        <name>S-adenosyl-L-methionine</name>
        <dbReference type="ChEBI" id="CHEBI:59789"/>
    </ligand>
</feature>
<dbReference type="InterPro" id="IPR029063">
    <property type="entry name" value="SAM-dependent_MTases_sf"/>
</dbReference>
<evidence type="ECO:0000256" key="3">
    <source>
        <dbReference type="ARBA" id="ARBA00022603"/>
    </source>
</evidence>
<feature type="binding site" evidence="6">
    <location>
        <begin position="133"/>
        <end position="134"/>
    </location>
    <ligand>
        <name>S-adenosyl-L-methionine</name>
        <dbReference type="ChEBI" id="CHEBI:59789"/>
    </ligand>
</feature>
<dbReference type="Proteomes" id="UP000295391">
    <property type="component" value="Unassembled WGS sequence"/>
</dbReference>
<dbReference type="SUPFAM" id="SSF53335">
    <property type="entry name" value="S-adenosyl-L-methionine-dependent methyltransferases"/>
    <property type="match status" value="1"/>
</dbReference>
<comment type="caution">
    <text evidence="6">Lacks conserved residue(s) required for the propagation of feature annotation.</text>
</comment>
<keyword evidence="8" id="KW-1185">Reference proteome</keyword>
<dbReference type="HAMAP" id="MF_00074">
    <property type="entry name" value="16SrRNA_methyltr_G"/>
    <property type="match status" value="1"/>
</dbReference>
<protein>
    <recommendedName>
        <fullName evidence="6">Ribosomal RNA small subunit methyltransferase G</fullName>
        <ecNumber evidence="6">2.1.1.170</ecNumber>
    </recommendedName>
    <alternativeName>
        <fullName evidence="6">16S rRNA 7-methylguanosine methyltransferase</fullName>
        <shortName evidence="6">16S rRNA m7G methyltransferase</shortName>
    </alternativeName>
</protein>
<comment type="caution">
    <text evidence="7">The sequence shown here is derived from an EMBL/GenBank/DDBJ whole genome shotgun (WGS) entry which is preliminary data.</text>
</comment>
<dbReference type="EC" id="2.1.1.170" evidence="6"/>
<comment type="subcellular location">
    <subcellularLocation>
        <location evidence="6">Cytoplasm</location>
    </subcellularLocation>
</comment>
<name>A0A4R6VGU6_9HYPH</name>
<evidence type="ECO:0000256" key="6">
    <source>
        <dbReference type="HAMAP-Rule" id="MF_00074"/>
    </source>
</evidence>
<dbReference type="Gene3D" id="3.40.50.150">
    <property type="entry name" value="Vaccinia Virus protein VP39"/>
    <property type="match status" value="1"/>
</dbReference>
<feature type="binding site" evidence="6">
    <location>
        <position position="150"/>
    </location>
    <ligand>
        <name>S-adenosyl-L-methionine</name>
        <dbReference type="ChEBI" id="CHEBI:59789"/>
    </ligand>
</feature>
<evidence type="ECO:0000313" key="8">
    <source>
        <dbReference type="Proteomes" id="UP000295391"/>
    </source>
</evidence>
<sequence length="217" mass="24463">MSSDQALVADYLSAIDGFEPSDVTQVVGALQFYEVQLAKWQKIKNLVSRETLSEIWSRHFLDCLQLIPMIPSDSKVILDMGSGGGFPAIPLAIALKKRKIVVHMVESNGRKGSFLRQIVRELELNAIVHTERAESLKSPEIGHIDVFTARAFASLDDICGYIYPLWQQNSVGLFQKGRGYKKEIEESLQNWRYTYSTVESKTLEDAAIVELRDLAQK</sequence>
<dbReference type="InterPro" id="IPR003682">
    <property type="entry name" value="rRNA_ssu_MeTfrase_G"/>
</dbReference>
<dbReference type="PANTHER" id="PTHR31760:SF0">
    <property type="entry name" value="S-ADENOSYL-L-METHIONINE-DEPENDENT METHYLTRANSFERASES SUPERFAMILY PROTEIN"/>
    <property type="match status" value="1"/>
</dbReference>
<keyword evidence="5 6" id="KW-0949">S-adenosyl-L-methionine</keyword>
<keyword evidence="4 6" id="KW-0808">Transferase</keyword>
<dbReference type="GO" id="GO:0005829">
    <property type="term" value="C:cytosol"/>
    <property type="evidence" value="ECO:0007669"/>
    <property type="project" value="TreeGrafter"/>
</dbReference>
<dbReference type="NCBIfam" id="TIGR00138">
    <property type="entry name" value="rsmG_gidB"/>
    <property type="match status" value="1"/>
</dbReference>
<evidence type="ECO:0000256" key="4">
    <source>
        <dbReference type="ARBA" id="ARBA00022679"/>
    </source>
</evidence>
<keyword evidence="3 6" id="KW-0489">Methyltransferase</keyword>
<evidence type="ECO:0000256" key="1">
    <source>
        <dbReference type="ARBA" id="ARBA00022490"/>
    </source>
</evidence>
<evidence type="ECO:0000256" key="2">
    <source>
        <dbReference type="ARBA" id="ARBA00022552"/>
    </source>
</evidence>
<dbReference type="PANTHER" id="PTHR31760">
    <property type="entry name" value="S-ADENOSYL-L-METHIONINE-DEPENDENT METHYLTRANSFERASES SUPERFAMILY PROTEIN"/>
    <property type="match status" value="1"/>
</dbReference>
<feature type="binding site" evidence="6">
    <location>
        <position position="86"/>
    </location>
    <ligand>
        <name>S-adenosyl-L-methionine</name>
        <dbReference type="ChEBI" id="CHEBI:59789"/>
    </ligand>
</feature>
<dbReference type="EMBL" id="SNYR01000003">
    <property type="protein sequence ID" value="TDQ61793.1"/>
    <property type="molecule type" value="Genomic_DNA"/>
</dbReference>
<accession>A0A4R6VGU6</accession>
<comment type="similarity">
    <text evidence="6">Belongs to the methyltransferase superfamily. RNA methyltransferase RsmG family.</text>
</comment>
<comment type="function">
    <text evidence="6">Specifically methylates the N7 position of guanine in position 527 of 16S rRNA.</text>
</comment>